<dbReference type="EMBL" id="SJPV01000003">
    <property type="protein sequence ID" value="TWU39444.1"/>
    <property type="molecule type" value="Genomic_DNA"/>
</dbReference>
<keyword evidence="5" id="KW-1185">Reference proteome</keyword>
<dbReference type="GO" id="GO:0008092">
    <property type="term" value="F:cytoskeletal protein binding"/>
    <property type="evidence" value="ECO:0007669"/>
    <property type="project" value="InterPro"/>
</dbReference>
<dbReference type="Proteomes" id="UP000319143">
    <property type="component" value="Unassembled WGS sequence"/>
</dbReference>
<dbReference type="InterPro" id="IPR007131">
    <property type="entry name" value="SHD1"/>
</dbReference>
<keyword evidence="1" id="KW-0175">Coiled coil</keyword>
<dbReference type="GO" id="GO:0043130">
    <property type="term" value="F:ubiquitin binding"/>
    <property type="evidence" value="ECO:0007669"/>
    <property type="project" value="InterPro"/>
</dbReference>
<proteinExistence type="predicted"/>
<accession>A0A5C6DTC8</accession>
<gene>
    <name evidence="4" type="ORF">Poly41_22680</name>
</gene>
<sequence length="305" mass="34672" precursor="true">MHKTRLLFLLVAVSLTSTSFGRDWSDETGNYTVSADLIAYSDTTVVLKKEDDNLVSVPIKQLSGPDRAFVKSQATAPATNQSRSAQTWTLKSGLTLPGRIIGYHEHDVVVQRKLGRVYVNNARFENLPAVYRETVPKIVEYFTSEKLDGEKGLEEWAREQKGEPRKFKCSGVLIELEDDNLYCFPFFLFSDETYATLKPGWDRWLAAKENYEEKEQESFLLQAQAEAYEKQQQQMRQVQQLQLNLQAYDAGLFDLWEVAMYPQAGNFGTPLSVVVPANDSQKAAIAAQRQNPGYVVGPMRIVRRR</sequence>
<evidence type="ECO:0000256" key="1">
    <source>
        <dbReference type="SAM" id="Coils"/>
    </source>
</evidence>
<dbReference type="AlphaFoldDB" id="A0A5C6DTC8"/>
<dbReference type="Pfam" id="PF03983">
    <property type="entry name" value="SHD1"/>
    <property type="match status" value="1"/>
</dbReference>
<dbReference type="RefSeq" id="WP_231615575.1">
    <property type="nucleotide sequence ID" value="NZ_SJPV01000003.1"/>
</dbReference>
<keyword evidence="2" id="KW-0732">Signal</keyword>
<reference evidence="4 5" key="1">
    <citation type="submission" date="2019-02" db="EMBL/GenBank/DDBJ databases">
        <title>Deep-cultivation of Planctomycetes and their phenomic and genomic characterization uncovers novel biology.</title>
        <authorList>
            <person name="Wiegand S."/>
            <person name="Jogler M."/>
            <person name="Boedeker C."/>
            <person name="Pinto D."/>
            <person name="Vollmers J."/>
            <person name="Rivas-Marin E."/>
            <person name="Kohn T."/>
            <person name="Peeters S.H."/>
            <person name="Heuer A."/>
            <person name="Rast P."/>
            <person name="Oberbeckmann S."/>
            <person name="Bunk B."/>
            <person name="Jeske O."/>
            <person name="Meyerdierks A."/>
            <person name="Storesund J.E."/>
            <person name="Kallscheuer N."/>
            <person name="Luecker S."/>
            <person name="Lage O.M."/>
            <person name="Pohl T."/>
            <person name="Merkel B.J."/>
            <person name="Hornburger P."/>
            <person name="Mueller R.-W."/>
            <person name="Bruemmer F."/>
            <person name="Labrenz M."/>
            <person name="Spormann A.M."/>
            <person name="Op Den Camp H."/>
            <person name="Overmann J."/>
            <person name="Amann R."/>
            <person name="Jetten M.S.M."/>
            <person name="Mascher T."/>
            <person name="Medema M.H."/>
            <person name="Devos D.P."/>
            <person name="Kaster A.-K."/>
            <person name="Ovreas L."/>
            <person name="Rohde M."/>
            <person name="Galperin M.Y."/>
            <person name="Jogler C."/>
        </authorList>
    </citation>
    <scope>NUCLEOTIDE SEQUENCE [LARGE SCALE GENOMIC DNA]</scope>
    <source>
        <strain evidence="4 5">Poly41</strain>
    </source>
</reference>
<comment type="caution">
    <text evidence="4">The sequence shown here is derived from an EMBL/GenBank/DDBJ whole genome shotgun (WGS) entry which is preliminary data.</text>
</comment>
<organism evidence="4 5">
    <name type="scientific">Novipirellula artificiosorum</name>
    <dbReference type="NCBI Taxonomy" id="2528016"/>
    <lineage>
        <taxon>Bacteria</taxon>
        <taxon>Pseudomonadati</taxon>
        <taxon>Planctomycetota</taxon>
        <taxon>Planctomycetia</taxon>
        <taxon>Pirellulales</taxon>
        <taxon>Pirellulaceae</taxon>
        <taxon>Novipirellula</taxon>
    </lineage>
</organism>
<dbReference type="GO" id="GO:0042802">
    <property type="term" value="F:identical protein binding"/>
    <property type="evidence" value="ECO:0007669"/>
    <property type="project" value="InterPro"/>
</dbReference>
<evidence type="ECO:0000313" key="5">
    <source>
        <dbReference type="Proteomes" id="UP000319143"/>
    </source>
</evidence>
<evidence type="ECO:0000313" key="4">
    <source>
        <dbReference type="EMBL" id="TWU39444.1"/>
    </source>
</evidence>
<evidence type="ECO:0000259" key="3">
    <source>
        <dbReference type="Pfam" id="PF03983"/>
    </source>
</evidence>
<evidence type="ECO:0000256" key="2">
    <source>
        <dbReference type="SAM" id="SignalP"/>
    </source>
</evidence>
<feature type="signal peptide" evidence="2">
    <location>
        <begin position="1"/>
        <end position="21"/>
    </location>
</feature>
<feature type="domain" description="SLA1 homology" evidence="3">
    <location>
        <begin position="22"/>
        <end position="73"/>
    </location>
</feature>
<feature type="chain" id="PRO_5022798984" description="SLA1 homology domain-containing protein" evidence="2">
    <location>
        <begin position="22"/>
        <end position="305"/>
    </location>
</feature>
<dbReference type="Gene3D" id="2.30.30.700">
    <property type="entry name" value="SLA1 homology domain 1"/>
    <property type="match status" value="1"/>
</dbReference>
<protein>
    <recommendedName>
        <fullName evidence="3">SLA1 homology domain-containing protein</fullName>
    </recommendedName>
</protein>
<name>A0A5C6DTC8_9BACT</name>
<dbReference type="GO" id="GO:0030674">
    <property type="term" value="F:protein-macromolecule adaptor activity"/>
    <property type="evidence" value="ECO:0007669"/>
    <property type="project" value="InterPro"/>
</dbReference>
<feature type="coiled-coil region" evidence="1">
    <location>
        <begin position="211"/>
        <end position="241"/>
    </location>
</feature>